<keyword evidence="1" id="KW-0732">Signal</keyword>
<dbReference type="Gene3D" id="3.20.20.80">
    <property type="entry name" value="Glycosidases"/>
    <property type="match status" value="1"/>
</dbReference>
<organism evidence="2 3">
    <name type="scientific">Coptis chinensis</name>
    <dbReference type="NCBI Taxonomy" id="261450"/>
    <lineage>
        <taxon>Eukaryota</taxon>
        <taxon>Viridiplantae</taxon>
        <taxon>Streptophyta</taxon>
        <taxon>Embryophyta</taxon>
        <taxon>Tracheophyta</taxon>
        <taxon>Spermatophyta</taxon>
        <taxon>Magnoliopsida</taxon>
        <taxon>Ranunculales</taxon>
        <taxon>Ranunculaceae</taxon>
        <taxon>Coptidoideae</taxon>
        <taxon>Coptis</taxon>
    </lineage>
</organism>
<name>A0A835HMW1_9MAGN</name>
<reference evidence="2 3" key="1">
    <citation type="submission" date="2020-10" db="EMBL/GenBank/DDBJ databases">
        <title>The Coptis chinensis genome and diversification of protoberbering-type alkaloids.</title>
        <authorList>
            <person name="Wang B."/>
            <person name="Shu S."/>
            <person name="Song C."/>
            <person name="Liu Y."/>
        </authorList>
    </citation>
    <scope>NUCLEOTIDE SEQUENCE [LARGE SCALE GENOMIC DNA]</scope>
    <source>
        <strain evidence="2">HL-2020</strain>
        <tissue evidence="2">Leaf</tissue>
    </source>
</reference>
<feature type="chain" id="PRO_5032934619" description="Mannan endo-1,4-beta-mannosidase" evidence="1">
    <location>
        <begin position="21"/>
        <end position="129"/>
    </location>
</feature>
<evidence type="ECO:0008006" key="4">
    <source>
        <dbReference type="Google" id="ProtNLM"/>
    </source>
</evidence>
<dbReference type="OrthoDB" id="406631at2759"/>
<dbReference type="InterPro" id="IPR017853">
    <property type="entry name" value="GH"/>
</dbReference>
<accession>A0A835HMW1</accession>
<dbReference type="Proteomes" id="UP000631114">
    <property type="component" value="Unassembled WGS sequence"/>
</dbReference>
<evidence type="ECO:0000313" key="3">
    <source>
        <dbReference type="Proteomes" id="UP000631114"/>
    </source>
</evidence>
<dbReference type="SUPFAM" id="SSF51445">
    <property type="entry name" value="(Trans)glycosidases"/>
    <property type="match status" value="1"/>
</dbReference>
<gene>
    <name evidence="2" type="ORF">IFM89_018404</name>
</gene>
<dbReference type="GO" id="GO:0016985">
    <property type="term" value="F:mannan endo-1,4-beta-mannosidase activity"/>
    <property type="evidence" value="ECO:0007669"/>
    <property type="project" value="UniProtKB-EC"/>
</dbReference>
<keyword evidence="3" id="KW-1185">Reference proteome</keyword>
<proteinExistence type="predicted"/>
<sequence>MAPHFFLMVLIHIYWMMNVAVEPSERHKVSEVFRDASALGLTVCRTWAFSDGGGGALQLSPGVYNERVFHSSDINTCTHKVVHSINSERLMHELQALDFVISEARRYGIRLVLSLVNNYEDYGGRPVVA</sequence>
<protein>
    <recommendedName>
        <fullName evidence="4">Mannan endo-1,4-beta-mannosidase</fullName>
    </recommendedName>
</protein>
<evidence type="ECO:0000313" key="2">
    <source>
        <dbReference type="EMBL" id="KAF9601294.1"/>
    </source>
</evidence>
<dbReference type="EMBL" id="JADFTS010000006">
    <property type="protein sequence ID" value="KAF9601294.1"/>
    <property type="molecule type" value="Genomic_DNA"/>
</dbReference>
<evidence type="ECO:0000256" key="1">
    <source>
        <dbReference type="SAM" id="SignalP"/>
    </source>
</evidence>
<dbReference type="InterPro" id="IPR045053">
    <property type="entry name" value="MAN-like"/>
</dbReference>
<feature type="signal peptide" evidence="1">
    <location>
        <begin position="1"/>
        <end position="20"/>
    </location>
</feature>
<dbReference type="AlphaFoldDB" id="A0A835HMW1"/>
<dbReference type="PANTHER" id="PTHR31451">
    <property type="match status" value="1"/>
</dbReference>
<dbReference type="PANTHER" id="PTHR31451:SF59">
    <property type="entry name" value="MANNAN ENDO-1,4-BETA-MANNOSIDASE"/>
    <property type="match status" value="1"/>
</dbReference>
<comment type="caution">
    <text evidence="2">The sequence shown here is derived from an EMBL/GenBank/DDBJ whole genome shotgun (WGS) entry which is preliminary data.</text>
</comment>